<dbReference type="EMBL" id="JACXVP010000001">
    <property type="protein sequence ID" value="KAG5631668.1"/>
    <property type="molecule type" value="Genomic_DNA"/>
</dbReference>
<keyword evidence="2" id="KW-1185">Reference proteome</keyword>
<feature type="non-terminal residue" evidence="1">
    <location>
        <position position="117"/>
    </location>
</feature>
<protein>
    <submittedName>
        <fullName evidence="1">Uncharacterized protein</fullName>
    </submittedName>
</protein>
<reference evidence="1 2" key="1">
    <citation type="submission" date="2020-09" db="EMBL/GenBank/DDBJ databases">
        <title>De no assembly of potato wild relative species, Solanum commersonii.</title>
        <authorList>
            <person name="Cho K."/>
        </authorList>
    </citation>
    <scope>NUCLEOTIDE SEQUENCE [LARGE SCALE GENOMIC DNA]</scope>
    <source>
        <strain evidence="1">LZ3.2</strain>
        <tissue evidence="1">Leaf</tissue>
    </source>
</reference>
<dbReference type="Proteomes" id="UP000824120">
    <property type="component" value="Chromosome 1"/>
</dbReference>
<evidence type="ECO:0000313" key="2">
    <source>
        <dbReference type="Proteomes" id="UP000824120"/>
    </source>
</evidence>
<comment type="caution">
    <text evidence="1">The sequence shown here is derived from an EMBL/GenBank/DDBJ whole genome shotgun (WGS) entry which is preliminary data.</text>
</comment>
<accession>A0A9J6B4Y7</accession>
<evidence type="ECO:0000313" key="1">
    <source>
        <dbReference type="EMBL" id="KAG5631668.1"/>
    </source>
</evidence>
<proteinExistence type="predicted"/>
<gene>
    <name evidence="1" type="ORF">H5410_003385</name>
</gene>
<sequence length="117" mass="13166">MLSRILSKVEGPDKVLKEMKEDVSTLNQTVTSHSVSIKQLETQMGQISSHLNLRPKRGLPILGEGQQGKLKVQSTTCRTGSIKLNELKHHPTHHRVGQRADLIRRVALKMKGFKRPN</sequence>
<dbReference type="OrthoDB" id="1420404at2759"/>
<name>A0A9J6B4Y7_SOLCO</name>
<dbReference type="AlphaFoldDB" id="A0A9J6B4Y7"/>
<organism evidence="1 2">
    <name type="scientific">Solanum commersonii</name>
    <name type="common">Commerson's wild potato</name>
    <name type="synonym">Commerson's nightshade</name>
    <dbReference type="NCBI Taxonomy" id="4109"/>
    <lineage>
        <taxon>Eukaryota</taxon>
        <taxon>Viridiplantae</taxon>
        <taxon>Streptophyta</taxon>
        <taxon>Embryophyta</taxon>
        <taxon>Tracheophyta</taxon>
        <taxon>Spermatophyta</taxon>
        <taxon>Magnoliopsida</taxon>
        <taxon>eudicotyledons</taxon>
        <taxon>Gunneridae</taxon>
        <taxon>Pentapetalae</taxon>
        <taxon>asterids</taxon>
        <taxon>lamiids</taxon>
        <taxon>Solanales</taxon>
        <taxon>Solanaceae</taxon>
        <taxon>Solanoideae</taxon>
        <taxon>Solaneae</taxon>
        <taxon>Solanum</taxon>
    </lineage>
</organism>